<dbReference type="PANTHER" id="PTHR46957:SF2">
    <property type="entry name" value="RECEPTOR-TYPE TYROSINE-PROTEIN PHOSPHATASE BETA"/>
    <property type="match status" value="1"/>
</dbReference>
<sequence length="224" mass="25169">MALHLSPSYPSALFICILVRPPPPPPHIRVNEKDVLISKSSINFTVNCSWFSDTNGAVKYFTVVVREADGSDELKPEQQHPLPSYLEYRQNASIRVYQTNYFASKCAESPDSNSKSFNIKLGAEMDSLGGKCDPSQQKFCDGPLKPHTAYRISIRAFTQLFDEDLKEFTKPLYSDTFFSLPITTESGKANLSFLSHVRPDTRLNPTVGGNIYLHLELNLDVIMD</sequence>
<dbReference type="InterPro" id="IPR013783">
    <property type="entry name" value="Ig-like_fold"/>
</dbReference>
<dbReference type="EC" id="3.1.3.48" evidence="1"/>
<dbReference type="GO" id="GO:0045296">
    <property type="term" value="F:cadherin binding"/>
    <property type="evidence" value="ECO:0007669"/>
    <property type="project" value="TreeGrafter"/>
</dbReference>
<accession>A0A8B7U5U7</accession>
<protein>
    <recommendedName>
        <fullName evidence="1">protein-tyrosine-phosphatase</fullName>
        <ecNumber evidence="1">3.1.3.48</ecNumber>
    </recommendedName>
</protein>
<dbReference type="SUPFAM" id="SSF49265">
    <property type="entry name" value="Fibronectin type III"/>
    <property type="match status" value="1"/>
</dbReference>
<dbReference type="RefSeq" id="XP_020015113.1">
    <property type="nucleotide sequence ID" value="XM_020159524.1"/>
</dbReference>
<dbReference type="InterPro" id="IPR036116">
    <property type="entry name" value="FN3_sf"/>
</dbReference>
<dbReference type="PANTHER" id="PTHR46957">
    <property type="entry name" value="CYTOKINE RECEPTOR"/>
    <property type="match status" value="1"/>
</dbReference>
<gene>
    <name evidence="3" type="primary">LOC109683574</name>
</gene>
<dbReference type="KEGG" id="ccan:109683574"/>
<dbReference type="GO" id="GO:0043235">
    <property type="term" value="C:receptor complex"/>
    <property type="evidence" value="ECO:0007669"/>
    <property type="project" value="TreeGrafter"/>
</dbReference>
<reference evidence="3" key="1">
    <citation type="submission" date="2025-08" db="UniProtKB">
        <authorList>
            <consortium name="RefSeq"/>
        </authorList>
    </citation>
    <scope>IDENTIFICATION</scope>
    <source>
        <tissue evidence="3">Leukocyte</tissue>
    </source>
</reference>
<dbReference type="AlphaFoldDB" id="A0A8B7U5U7"/>
<dbReference type="InterPro" id="IPR041201">
    <property type="entry name" value="PTPRJ_TM"/>
</dbReference>
<feature type="domain" description="PTPRJ transmembrane" evidence="2">
    <location>
        <begin position="46"/>
        <end position="182"/>
    </location>
</feature>
<dbReference type="Gene3D" id="2.60.40.10">
    <property type="entry name" value="Immunoglobulins"/>
    <property type="match status" value="1"/>
</dbReference>
<dbReference type="Pfam" id="PF18861">
    <property type="entry name" value="PTP_tm"/>
    <property type="match status" value="1"/>
</dbReference>
<evidence type="ECO:0000256" key="1">
    <source>
        <dbReference type="ARBA" id="ARBA00013064"/>
    </source>
</evidence>
<dbReference type="GO" id="GO:0004725">
    <property type="term" value="F:protein tyrosine phosphatase activity"/>
    <property type="evidence" value="ECO:0007669"/>
    <property type="project" value="UniProtKB-EC"/>
</dbReference>
<evidence type="ECO:0000259" key="2">
    <source>
        <dbReference type="Pfam" id="PF18861"/>
    </source>
</evidence>
<name>A0A8B7U5U7_CASCN</name>
<dbReference type="GO" id="GO:0001525">
    <property type="term" value="P:angiogenesis"/>
    <property type="evidence" value="ECO:0007669"/>
    <property type="project" value="TreeGrafter"/>
</dbReference>
<evidence type="ECO:0000313" key="3">
    <source>
        <dbReference type="RefSeq" id="XP_020015113.1"/>
    </source>
</evidence>
<dbReference type="InterPro" id="IPR050713">
    <property type="entry name" value="RTP_Phos/Ushers"/>
</dbReference>
<dbReference type="OrthoDB" id="10057517at2759"/>
<proteinExistence type="predicted"/>
<organism evidence="3">
    <name type="scientific">Castor canadensis</name>
    <name type="common">American beaver</name>
    <dbReference type="NCBI Taxonomy" id="51338"/>
    <lineage>
        <taxon>Eukaryota</taxon>
        <taxon>Metazoa</taxon>
        <taxon>Chordata</taxon>
        <taxon>Craniata</taxon>
        <taxon>Vertebrata</taxon>
        <taxon>Euteleostomi</taxon>
        <taxon>Mammalia</taxon>
        <taxon>Eutheria</taxon>
        <taxon>Euarchontoglires</taxon>
        <taxon>Glires</taxon>
        <taxon>Rodentia</taxon>
        <taxon>Castorimorpha</taxon>
        <taxon>Castoridae</taxon>
        <taxon>Castor</taxon>
    </lineage>
</organism>